<dbReference type="PANTHER" id="PTHR43019">
    <property type="entry name" value="SERINE ENDOPROTEASE DEGS"/>
    <property type="match status" value="1"/>
</dbReference>
<organism evidence="6 7">
    <name type="scientific">Amycolatopsis acidiphila</name>
    <dbReference type="NCBI Taxonomy" id="715473"/>
    <lineage>
        <taxon>Bacteria</taxon>
        <taxon>Bacillati</taxon>
        <taxon>Actinomycetota</taxon>
        <taxon>Actinomycetes</taxon>
        <taxon>Pseudonocardiales</taxon>
        <taxon>Pseudonocardiaceae</taxon>
        <taxon>Amycolatopsis</taxon>
    </lineage>
</organism>
<evidence type="ECO:0000256" key="2">
    <source>
        <dbReference type="ARBA" id="ARBA00022692"/>
    </source>
</evidence>
<dbReference type="RefSeq" id="WP_144645756.1">
    <property type="nucleotide sequence ID" value="NZ_BNAX01000012.1"/>
</dbReference>
<protein>
    <submittedName>
        <fullName evidence="6">MarP family serine protease</fullName>
    </submittedName>
</protein>
<dbReference type="OrthoDB" id="9766361at2"/>
<evidence type="ECO:0000256" key="4">
    <source>
        <dbReference type="ARBA" id="ARBA00023136"/>
    </source>
</evidence>
<keyword evidence="6" id="KW-0645">Protease</keyword>
<dbReference type="PRINTS" id="PR00834">
    <property type="entry name" value="PROTEASES2C"/>
</dbReference>
<dbReference type="Gene3D" id="2.40.10.10">
    <property type="entry name" value="Trypsin-like serine proteases"/>
    <property type="match status" value="2"/>
</dbReference>
<keyword evidence="7" id="KW-1185">Reference proteome</keyword>
<keyword evidence="3 5" id="KW-1133">Transmembrane helix</keyword>
<dbReference type="InterPro" id="IPR047680">
    <property type="entry name" value="MarP-like"/>
</dbReference>
<dbReference type="InterPro" id="IPR001940">
    <property type="entry name" value="Peptidase_S1C"/>
</dbReference>
<keyword evidence="4 5" id="KW-0472">Membrane</keyword>
<dbReference type="Proteomes" id="UP000318578">
    <property type="component" value="Unassembled WGS sequence"/>
</dbReference>
<feature type="transmembrane region" description="Helical" evidence="5">
    <location>
        <begin position="32"/>
        <end position="52"/>
    </location>
</feature>
<evidence type="ECO:0000256" key="3">
    <source>
        <dbReference type="ARBA" id="ARBA00022989"/>
    </source>
</evidence>
<keyword evidence="2 5" id="KW-0812">Transmembrane</keyword>
<gene>
    <name evidence="6" type="ORF">FNH06_37805</name>
</gene>
<evidence type="ECO:0000313" key="6">
    <source>
        <dbReference type="EMBL" id="TVT14399.1"/>
    </source>
</evidence>
<reference evidence="6 7" key="1">
    <citation type="submission" date="2019-07" db="EMBL/GenBank/DDBJ databases">
        <title>New species of Amycolatopsis and Streptomyces.</title>
        <authorList>
            <person name="Duangmal K."/>
            <person name="Teo W.F.A."/>
            <person name="Lipun K."/>
        </authorList>
    </citation>
    <scope>NUCLEOTIDE SEQUENCE [LARGE SCALE GENOMIC DNA]</scope>
    <source>
        <strain evidence="6 7">JCM 30562</strain>
    </source>
</reference>
<dbReference type="GO" id="GO:0004252">
    <property type="term" value="F:serine-type endopeptidase activity"/>
    <property type="evidence" value="ECO:0007669"/>
    <property type="project" value="InterPro"/>
</dbReference>
<comment type="caution">
    <text evidence="6">The sequence shown here is derived from an EMBL/GenBank/DDBJ whole genome shotgun (WGS) entry which is preliminary data.</text>
</comment>
<dbReference type="AlphaFoldDB" id="A0A557ZQU9"/>
<dbReference type="PANTHER" id="PTHR43019:SF23">
    <property type="entry name" value="PROTEASE DO-LIKE 5, CHLOROPLASTIC"/>
    <property type="match status" value="1"/>
</dbReference>
<evidence type="ECO:0000313" key="7">
    <source>
        <dbReference type="Proteomes" id="UP000318578"/>
    </source>
</evidence>
<name>A0A557ZQU9_9PSEU</name>
<dbReference type="InterPro" id="IPR009003">
    <property type="entry name" value="Peptidase_S1_PA"/>
</dbReference>
<dbReference type="InterPro" id="IPR003825">
    <property type="entry name" value="Colicin-V_CvpA"/>
</dbReference>
<dbReference type="EMBL" id="VJZA01000137">
    <property type="protein sequence ID" value="TVT14399.1"/>
    <property type="molecule type" value="Genomic_DNA"/>
</dbReference>
<evidence type="ECO:0000256" key="5">
    <source>
        <dbReference type="SAM" id="Phobius"/>
    </source>
</evidence>
<feature type="transmembrane region" description="Helical" evidence="5">
    <location>
        <begin position="106"/>
        <end position="130"/>
    </location>
</feature>
<dbReference type="InterPro" id="IPR043504">
    <property type="entry name" value="Peptidase_S1_PA_chymotrypsin"/>
</dbReference>
<evidence type="ECO:0000256" key="1">
    <source>
        <dbReference type="ARBA" id="ARBA00004141"/>
    </source>
</evidence>
<feature type="transmembrane region" description="Helical" evidence="5">
    <location>
        <begin position="59"/>
        <end position="80"/>
    </location>
</feature>
<proteinExistence type="predicted"/>
<dbReference type="GO" id="GO:0016020">
    <property type="term" value="C:membrane"/>
    <property type="evidence" value="ECO:0007669"/>
    <property type="project" value="UniProtKB-SubCell"/>
</dbReference>
<accession>A0A557ZQU9</accession>
<sequence length="398" mass="40877">MNWVDVLVVVLALLAAISGARQGAVIALPALVGVVGGAVLGIRVAPLVVDLFANPAAKVAFAVATVVFLVALGETLGVWVGRRIKHAVKSRINTDKLSGIDQTLGAIVQGVVVFVVAWLIAVPLTGVAALPGLAKAINNSAVLGAVDKAMPAAAEGLPADLRKLLDVSGFPSIVDPFQKTQINETAPPDTSLQSSTVVQQLRGSVLKIRGTASSCSRALEGSGFVIAPQRVMTNAHVVAGTDETAVETSQGRLPARVVYFDPEVDIAVLAVPRLQATPLTISPTSGRAGDSTIVLGYPLDGPYTATAGRIRNEITLQGPDIYDSRTVRRDVFTVRAQVRSGNSGGPLVTPSGEVVGVVFGASVEDADTGFTLTTKQVSSVIEEAPALSARVSTGSCAA</sequence>
<dbReference type="Pfam" id="PF13365">
    <property type="entry name" value="Trypsin_2"/>
    <property type="match status" value="1"/>
</dbReference>
<comment type="subcellular location">
    <subcellularLocation>
        <location evidence="1">Membrane</location>
        <topology evidence="1">Multi-pass membrane protein</topology>
    </subcellularLocation>
</comment>
<dbReference type="NCBIfam" id="NF033740">
    <property type="entry name" value="MarP_fam_protase"/>
    <property type="match status" value="1"/>
</dbReference>
<dbReference type="SUPFAM" id="SSF50494">
    <property type="entry name" value="Trypsin-like serine proteases"/>
    <property type="match status" value="1"/>
</dbReference>
<dbReference type="GO" id="GO:0009403">
    <property type="term" value="P:toxin biosynthetic process"/>
    <property type="evidence" value="ECO:0007669"/>
    <property type="project" value="InterPro"/>
</dbReference>
<dbReference type="GO" id="GO:0006508">
    <property type="term" value="P:proteolysis"/>
    <property type="evidence" value="ECO:0007669"/>
    <property type="project" value="UniProtKB-KW"/>
</dbReference>
<keyword evidence="6" id="KW-0378">Hydrolase</keyword>
<dbReference type="Pfam" id="PF02674">
    <property type="entry name" value="Colicin_V"/>
    <property type="match status" value="1"/>
</dbReference>